<name>A0A2W2APF3_9HYPH</name>
<dbReference type="Proteomes" id="UP000248795">
    <property type="component" value="Unassembled WGS sequence"/>
</dbReference>
<feature type="region of interest" description="Disordered" evidence="1">
    <location>
        <begin position="57"/>
        <end position="77"/>
    </location>
</feature>
<dbReference type="RefSeq" id="WP_111197618.1">
    <property type="nucleotide sequence ID" value="NZ_QKVK01000003.1"/>
</dbReference>
<proteinExistence type="predicted"/>
<keyword evidence="3" id="KW-1185">Reference proteome</keyword>
<comment type="caution">
    <text evidence="2">The sequence shown here is derived from an EMBL/GenBank/DDBJ whole genome shotgun (WGS) entry which is preliminary data.</text>
</comment>
<evidence type="ECO:0000313" key="2">
    <source>
        <dbReference type="EMBL" id="PZF77281.1"/>
    </source>
</evidence>
<dbReference type="AlphaFoldDB" id="A0A2W2APF3"/>
<gene>
    <name evidence="2" type="ORF">DK847_08130</name>
</gene>
<evidence type="ECO:0000313" key="3">
    <source>
        <dbReference type="Proteomes" id="UP000248795"/>
    </source>
</evidence>
<reference evidence="3" key="1">
    <citation type="submission" date="2018-06" db="EMBL/GenBank/DDBJ databases">
        <title>Aestuariibacter litoralis strain KCTC 52945T.</title>
        <authorList>
            <person name="Li X."/>
            <person name="Salam N."/>
            <person name="Li J.-L."/>
            <person name="Chen Y.-M."/>
            <person name="Yang Z.-W."/>
            <person name="Zhang L.-Y."/>
            <person name="Han M.-X."/>
            <person name="Xiao M."/>
            <person name="Li W.-J."/>
        </authorList>
    </citation>
    <scope>NUCLEOTIDE SEQUENCE [LARGE SCALE GENOMIC DNA]</scope>
    <source>
        <strain evidence="3">KCTC 52945</strain>
    </source>
</reference>
<organism evidence="2 3">
    <name type="scientific">Aestuariivirga litoralis</name>
    <dbReference type="NCBI Taxonomy" id="2650924"/>
    <lineage>
        <taxon>Bacteria</taxon>
        <taxon>Pseudomonadati</taxon>
        <taxon>Pseudomonadota</taxon>
        <taxon>Alphaproteobacteria</taxon>
        <taxon>Hyphomicrobiales</taxon>
        <taxon>Aestuariivirgaceae</taxon>
        <taxon>Aestuariivirga</taxon>
    </lineage>
</organism>
<protein>
    <submittedName>
        <fullName evidence="2">Uncharacterized protein</fullName>
    </submittedName>
</protein>
<sequence>MADKFTDIITYVLSLALAAGVIAFAAYKVTVLDGMENPPANLGLNFPAPRRKVITDAPPPVDPLTTQSLPGVTRGGTPEERAAGLRHYELLTVIDGVAFVAVSSDSGRTLLPVTTGSTLPGGYVVTSLRRQNGRWWLAAGKLRLRQAQPPGQ</sequence>
<accession>A0A2W2APF3</accession>
<dbReference type="EMBL" id="QKVK01000003">
    <property type="protein sequence ID" value="PZF77281.1"/>
    <property type="molecule type" value="Genomic_DNA"/>
</dbReference>
<evidence type="ECO:0000256" key="1">
    <source>
        <dbReference type="SAM" id="MobiDB-lite"/>
    </source>
</evidence>